<evidence type="ECO:0000259" key="11">
    <source>
        <dbReference type="Pfam" id="PF02236"/>
    </source>
</evidence>
<evidence type="ECO:0000256" key="8">
    <source>
        <dbReference type="ARBA" id="ARBA00023109"/>
    </source>
</evidence>
<dbReference type="InterPro" id="IPR003176">
    <property type="entry name" value="Adenovirus_DNA-bd_a"/>
</dbReference>
<keyword evidence="6" id="KW-0479">Metal-binding</keyword>
<dbReference type="GO" id="GO:0003677">
    <property type="term" value="F:DNA binding"/>
    <property type="evidence" value="ECO:0007669"/>
    <property type="project" value="UniProtKB-KW"/>
</dbReference>
<reference evidence="13" key="1">
    <citation type="submission" date="2020-01" db="EMBL/GenBank/DDBJ databases">
        <title>Viral genomes from wild and zoo birds in China.</title>
        <authorList>
            <person name="Yang Z."/>
            <person name="Shan T."/>
            <person name="Yang S."/>
            <person name="Zhang W."/>
        </authorList>
    </citation>
    <scope>NUCLEOTIDE SEQUENCE</scope>
    <source>
        <strain evidence="13">Gbk055ade1nc</strain>
    </source>
</reference>
<proteinExistence type="predicted"/>
<feature type="compositionally biased region" description="Basic and acidic residues" evidence="10">
    <location>
        <begin position="1"/>
        <end position="10"/>
    </location>
</feature>
<evidence type="ECO:0000256" key="4">
    <source>
        <dbReference type="ARBA" id="ARBA00022581"/>
    </source>
</evidence>
<dbReference type="Gene3D" id="1.10.269.10">
    <property type="entry name" value="Adenovirus DNA-binding, N-terminal domain"/>
    <property type="match status" value="1"/>
</dbReference>
<dbReference type="Pfam" id="PF03728">
    <property type="entry name" value="Viral_DNA_Zn_bi"/>
    <property type="match status" value="2"/>
</dbReference>
<dbReference type="Gene3D" id="3.90.148.10">
    <property type="entry name" value="Adenovirus DNA-binding, C-terminal domain superfamily/Adenovirus DNA-binding, zinc binding domain"/>
    <property type="match status" value="1"/>
</dbReference>
<feature type="region of interest" description="Disordered" evidence="10">
    <location>
        <begin position="1"/>
        <end position="65"/>
    </location>
</feature>
<keyword evidence="9 13" id="KW-0238">DNA-binding</keyword>
<dbReference type="GO" id="GO:0008270">
    <property type="term" value="F:zinc ion binding"/>
    <property type="evidence" value="ECO:0007669"/>
    <property type="project" value="InterPro"/>
</dbReference>
<evidence type="ECO:0000256" key="9">
    <source>
        <dbReference type="ARBA" id="ARBA00023125"/>
    </source>
</evidence>
<evidence type="ECO:0000259" key="12">
    <source>
        <dbReference type="Pfam" id="PF03728"/>
    </source>
</evidence>
<protein>
    <submittedName>
        <fullName evidence="13">DNA-binding protein</fullName>
    </submittedName>
</protein>
<dbReference type="GO" id="GO:0006351">
    <property type="term" value="P:DNA-templated transcription"/>
    <property type="evidence" value="ECO:0007669"/>
    <property type="project" value="InterPro"/>
</dbReference>
<keyword evidence="1" id="KW-0244">Early protein</keyword>
<dbReference type="GO" id="GO:0006260">
    <property type="term" value="P:DNA replication"/>
    <property type="evidence" value="ECO:0007669"/>
    <property type="project" value="UniProtKB-KW"/>
</dbReference>
<keyword evidence="5" id="KW-0235">DNA replication</keyword>
<dbReference type="Pfam" id="PF02236">
    <property type="entry name" value="Viral_DNA_bi"/>
    <property type="match status" value="1"/>
</dbReference>
<keyword evidence="8" id="KW-1194">Viral DNA replication</keyword>
<keyword evidence="4" id="KW-0945">Host-virus interaction</keyword>
<keyword evidence="3" id="KW-1048">Host nucleus</keyword>
<sequence>MLRASKDMSRKPKSVHVTPLKRVVSDDSDREVTPVRKKPKACKTLEFESDEEEQQQQQQLPTDEQKMQKAIDACWKLGGKLKVPMDGFTFSPTEKHLERIFAAYARLKKQTMLTYSNLKSFNAFGGRLLLAAVSNLVDLKPKFEPTGAFIWRHQWFEEPKDVRCFHGVPMFTKEVTYRVKADSERGYQALNKGEGELEMAKNEKTPPMVLITLNKYGVCYRDQYEKRSNSFHRESCGMSFSDVEKAYAAAKNAEAFNAAAFPNSKNVEGLVMVVYCCECNYAGQQVEGRQTCKITPWVISEAKNKSIGKNESESYASVCERYPYTFVFQCCKFQGTNNPNLASARPSKQDQSKPCDFRLSYTDAIKALVLVKSLIEEFVDEPCKIHFPRFVWQECWKVKSAVAPYCNITSPDPNPFD</sequence>
<keyword evidence="2" id="KW-0597">Phosphoprotein</keyword>
<feature type="domain" description="Adenovirus DNA-binding all-alpha" evidence="11">
    <location>
        <begin position="66"/>
        <end position="143"/>
    </location>
</feature>
<keyword evidence="7" id="KW-0862">Zinc</keyword>
<evidence type="ECO:0000256" key="2">
    <source>
        <dbReference type="ARBA" id="ARBA00022553"/>
    </source>
</evidence>
<feature type="domain" description="Adenovirus DNA-binding zinc-binding" evidence="12">
    <location>
        <begin position="163"/>
        <end position="263"/>
    </location>
</feature>
<feature type="compositionally biased region" description="Basic and acidic residues" evidence="10">
    <location>
        <begin position="23"/>
        <end position="34"/>
    </location>
</feature>
<dbReference type="InterPro" id="IPR036367">
    <property type="entry name" value="Ad_DBP_C_sf"/>
</dbReference>
<dbReference type="EMBL" id="MT138097">
    <property type="protein sequence ID" value="QLI49918.1"/>
    <property type="molecule type" value="Genomic_DNA"/>
</dbReference>
<organism evidence="13">
    <name type="scientific">Adenoviridae sp</name>
    <dbReference type="NCBI Taxonomy" id="2558248"/>
    <lineage>
        <taxon>Viruses</taxon>
        <taxon>Varidnaviria</taxon>
        <taxon>Bamfordvirae</taxon>
        <taxon>Preplasmiviricota</taxon>
        <taxon>Polisuviricotina</taxon>
        <taxon>Pharingeaviricetes</taxon>
        <taxon>Rowavirales</taxon>
        <taxon>Adenoviridae</taxon>
    </lineage>
</organism>
<dbReference type="GO" id="GO:0039693">
    <property type="term" value="P:viral DNA genome replication"/>
    <property type="evidence" value="ECO:0007669"/>
    <property type="project" value="UniProtKB-KW"/>
</dbReference>
<evidence type="ECO:0000256" key="1">
    <source>
        <dbReference type="ARBA" id="ARBA00022518"/>
    </source>
</evidence>
<accession>A0A7D5U6G7</accession>
<evidence type="ECO:0000313" key="13">
    <source>
        <dbReference type="EMBL" id="QLI49918.1"/>
    </source>
</evidence>
<dbReference type="InterPro" id="IPR036368">
    <property type="entry name" value="ADBP_zn-bd_sf"/>
</dbReference>
<evidence type="ECO:0000256" key="10">
    <source>
        <dbReference type="SAM" id="MobiDB-lite"/>
    </source>
</evidence>
<evidence type="ECO:0000256" key="3">
    <source>
        <dbReference type="ARBA" id="ARBA00022562"/>
    </source>
</evidence>
<evidence type="ECO:0000256" key="6">
    <source>
        <dbReference type="ARBA" id="ARBA00022723"/>
    </source>
</evidence>
<dbReference type="InterPro" id="IPR005376">
    <property type="entry name" value="Adenovirus_DNA-bd_zn-bd"/>
</dbReference>
<evidence type="ECO:0000256" key="5">
    <source>
        <dbReference type="ARBA" id="ARBA00022705"/>
    </source>
</evidence>
<dbReference type="InterPro" id="IPR036362">
    <property type="entry name" value="Adenovirus_DNA-bd_N_sf"/>
</dbReference>
<evidence type="ECO:0000256" key="7">
    <source>
        <dbReference type="ARBA" id="ARBA00022833"/>
    </source>
</evidence>
<name>A0A7D5U6G7_9ADEN</name>
<dbReference type="SUPFAM" id="SSF47724">
    <property type="entry name" value="Domain of early E2A DNA-binding protein, ADDBP"/>
    <property type="match status" value="1"/>
</dbReference>
<feature type="domain" description="Adenovirus DNA-binding zinc-binding" evidence="12">
    <location>
        <begin position="277"/>
        <end position="374"/>
    </location>
</feature>
<dbReference type="SUPFAM" id="SSF57917">
    <property type="entry name" value="Zn-binding domains of ADDBP"/>
    <property type="match status" value="2"/>
</dbReference>